<feature type="region of interest" description="Disordered" evidence="1">
    <location>
        <begin position="1"/>
        <end position="54"/>
    </location>
</feature>
<evidence type="ECO:0000313" key="2">
    <source>
        <dbReference type="EMBL" id="KAH3855817.1"/>
    </source>
</evidence>
<evidence type="ECO:0000256" key="1">
    <source>
        <dbReference type="SAM" id="MobiDB-lite"/>
    </source>
</evidence>
<feature type="compositionally biased region" description="Polar residues" evidence="1">
    <location>
        <begin position="1"/>
        <end position="17"/>
    </location>
</feature>
<comment type="caution">
    <text evidence="2">The sequence shown here is derived from an EMBL/GenBank/DDBJ whole genome shotgun (WGS) entry which is preliminary data.</text>
</comment>
<name>A0A9D4LC04_DREPO</name>
<reference evidence="2" key="1">
    <citation type="journal article" date="2019" name="bioRxiv">
        <title>The Genome of the Zebra Mussel, Dreissena polymorpha: A Resource for Invasive Species Research.</title>
        <authorList>
            <person name="McCartney M.A."/>
            <person name="Auch B."/>
            <person name="Kono T."/>
            <person name="Mallez S."/>
            <person name="Zhang Y."/>
            <person name="Obille A."/>
            <person name="Becker A."/>
            <person name="Abrahante J.E."/>
            <person name="Garbe J."/>
            <person name="Badalamenti J.P."/>
            <person name="Herman A."/>
            <person name="Mangelson H."/>
            <person name="Liachko I."/>
            <person name="Sullivan S."/>
            <person name="Sone E.D."/>
            <person name="Koren S."/>
            <person name="Silverstein K.A.T."/>
            <person name="Beckman K.B."/>
            <person name="Gohl D.M."/>
        </authorList>
    </citation>
    <scope>NUCLEOTIDE SEQUENCE</scope>
    <source>
        <strain evidence="2">Duluth1</strain>
        <tissue evidence="2">Whole animal</tissue>
    </source>
</reference>
<proteinExistence type="predicted"/>
<dbReference type="Proteomes" id="UP000828390">
    <property type="component" value="Unassembled WGS sequence"/>
</dbReference>
<sequence>MFNTSGSHREGPTTTSPAPAITGMAQGTTRPRQSYGNPLVVTGGAPVNAGRGQV</sequence>
<accession>A0A9D4LC04</accession>
<dbReference type="EMBL" id="JAIWYP010000003">
    <property type="protein sequence ID" value="KAH3855817.1"/>
    <property type="molecule type" value="Genomic_DNA"/>
</dbReference>
<dbReference type="AlphaFoldDB" id="A0A9D4LC04"/>
<feature type="compositionally biased region" description="Polar residues" evidence="1">
    <location>
        <begin position="25"/>
        <end position="36"/>
    </location>
</feature>
<evidence type="ECO:0000313" key="3">
    <source>
        <dbReference type="Proteomes" id="UP000828390"/>
    </source>
</evidence>
<protein>
    <submittedName>
        <fullName evidence="2">Uncharacterized protein</fullName>
    </submittedName>
</protein>
<reference evidence="2" key="2">
    <citation type="submission" date="2020-11" db="EMBL/GenBank/DDBJ databases">
        <authorList>
            <person name="McCartney M.A."/>
            <person name="Auch B."/>
            <person name="Kono T."/>
            <person name="Mallez S."/>
            <person name="Becker A."/>
            <person name="Gohl D.M."/>
            <person name="Silverstein K.A.T."/>
            <person name="Koren S."/>
            <person name="Bechman K.B."/>
            <person name="Herman A."/>
            <person name="Abrahante J.E."/>
            <person name="Garbe J."/>
        </authorList>
    </citation>
    <scope>NUCLEOTIDE SEQUENCE</scope>
    <source>
        <strain evidence="2">Duluth1</strain>
        <tissue evidence="2">Whole animal</tissue>
    </source>
</reference>
<organism evidence="2 3">
    <name type="scientific">Dreissena polymorpha</name>
    <name type="common">Zebra mussel</name>
    <name type="synonym">Mytilus polymorpha</name>
    <dbReference type="NCBI Taxonomy" id="45954"/>
    <lineage>
        <taxon>Eukaryota</taxon>
        <taxon>Metazoa</taxon>
        <taxon>Spiralia</taxon>
        <taxon>Lophotrochozoa</taxon>
        <taxon>Mollusca</taxon>
        <taxon>Bivalvia</taxon>
        <taxon>Autobranchia</taxon>
        <taxon>Heteroconchia</taxon>
        <taxon>Euheterodonta</taxon>
        <taxon>Imparidentia</taxon>
        <taxon>Neoheterodontei</taxon>
        <taxon>Myida</taxon>
        <taxon>Dreissenoidea</taxon>
        <taxon>Dreissenidae</taxon>
        <taxon>Dreissena</taxon>
    </lineage>
</organism>
<gene>
    <name evidence="2" type="ORF">DPMN_098387</name>
</gene>
<keyword evidence="3" id="KW-1185">Reference proteome</keyword>